<dbReference type="EMBL" id="JAIZAY010000008">
    <property type="protein sequence ID" value="KAJ8037450.1"/>
    <property type="molecule type" value="Genomic_DNA"/>
</dbReference>
<comment type="caution">
    <text evidence="11">The sequence shown here is derived from an EMBL/GenBank/DDBJ whole genome shotgun (WGS) entry which is preliminary data.</text>
</comment>
<dbReference type="SUPFAM" id="SSF81321">
    <property type="entry name" value="Family A G protein-coupled receptor-like"/>
    <property type="match status" value="1"/>
</dbReference>
<keyword evidence="6 9" id="KW-0472">Membrane</keyword>
<evidence type="ECO:0000313" key="12">
    <source>
        <dbReference type="Proteomes" id="UP001152320"/>
    </source>
</evidence>
<feature type="transmembrane region" description="Helical" evidence="9">
    <location>
        <begin position="20"/>
        <end position="41"/>
    </location>
</feature>
<evidence type="ECO:0000256" key="1">
    <source>
        <dbReference type="ARBA" id="ARBA00004651"/>
    </source>
</evidence>
<evidence type="ECO:0000256" key="9">
    <source>
        <dbReference type="SAM" id="Phobius"/>
    </source>
</evidence>
<proteinExistence type="predicted"/>
<dbReference type="AlphaFoldDB" id="A0A9Q1C2X4"/>
<organism evidence="11 12">
    <name type="scientific">Holothuria leucospilota</name>
    <name type="common">Black long sea cucumber</name>
    <name type="synonym">Mertensiothuria leucospilota</name>
    <dbReference type="NCBI Taxonomy" id="206669"/>
    <lineage>
        <taxon>Eukaryota</taxon>
        <taxon>Metazoa</taxon>
        <taxon>Echinodermata</taxon>
        <taxon>Eleutherozoa</taxon>
        <taxon>Echinozoa</taxon>
        <taxon>Holothuroidea</taxon>
        <taxon>Aspidochirotacea</taxon>
        <taxon>Aspidochirotida</taxon>
        <taxon>Holothuriidae</taxon>
        <taxon>Holothuria</taxon>
    </lineage>
</organism>
<evidence type="ECO:0000313" key="11">
    <source>
        <dbReference type="EMBL" id="KAJ8037450.1"/>
    </source>
</evidence>
<evidence type="ECO:0000256" key="3">
    <source>
        <dbReference type="ARBA" id="ARBA00022692"/>
    </source>
</evidence>
<dbReference type="GO" id="GO:0005886">
    <property type="term" value="C:plasma membrane"/>
    <property type="evidence" value="ECO:0007669"/>
    <property type="project" value="UniProtKB-SubCell"/>
</dbReference>
<feature type="domain" description="G-protein coupled receptors family 1 profile" evidence="10">
    <location>
        <begin position="1"/>
        <end position="197"/>
    </location>
</feature>
<sequence length="197" mass="22514">MVTVAFLLSKKLRKSWTNVFIVNLAVTDISTTVVMFFFAYISFTDVHQNGHATVVICARCVALGRTFLGCSIITLTLIAVNRWILTTKSPETYRKIYRGKFVVLMLLLSWLSSILISLVPLHSGNIQFQRKIRFCYYLVGERPERPGLNASPIASSTMPYFIVAPTIIACCYWNIFKHVKLIGMRVQSWPEVWTIIR</sequence>
<dbReference type="PANTHER" id="PTHR24228">
    <property type="entry name" value="B2 BRADYKININ RECEPTOR/ANGIOTENSIN II RECEPTOR"/>
    <property type="match status" value="1"/>
</dbReference>
<dbReference type="GO" id="GO:0004930">
    <property type="term" value="F:G protein-coupled receptor activity"/>
    <property type="evidence" value="ECO:0007669"/>
    <property type="project" value="UniProtKB-KW"/>
</dbReference>
<name>A0A9Q1C2X4_HOLLE</name>
<dbReference type="PROSITE" id="PS50262">
    <property type="entry name" value="G_PROTEIN_RECEP_F1_2"/>
    <property type="match status" value="1"/>
</dbReference>
<dbReference type="Proteomes" id="UP001152320">
    <property type="component" value="Chromosome 8"/>
</dbReference>
<gene>
    <name evidence="11" type="ORF">HOLleu_18264</name>
</gene>
<evidence type="ECO:0000256" key="6">
    <source>
        <dbReference type="ARBA" id="ARBA00023136"/>
    </source>
</evidence>
<reference evidence="11" key="1">
    <citation type="submission" date="2021-10" db="EMBL/GenBank/DDBJ databases">
        <title>Tropical sea cucumber genome reveals ecological adaptation and Cuvierian tubules defense mechanism.</title>
        <authorList>
            <person name="Chen T."/>
        </authorList>
    </citation>
    <scope>NUCLEOTIDE SEQUENCE</scope>
    <source>
        <strain evidence="11">Nanhai2018</strain>
        <tissue evidence="11">Muscle</tissue>
    </source>
</reference>
<keyword evidence="5" id="KW-0297">G-protein coupled receptor</keyword>
<feature type="transmembrane region" description="Helical" evidence="9">
    <location>
        <begin position="101"/>
        <end position="121"/>
    </location>
</feature>
<evidence type="ECO:0000256" key="7">
    <source>
        <dbReference type="ARBA" id="ARBA00023170"/>
    </source>
</evidence>
<keyword evidence="2" id="KW-1003">Cell membrane</keyword>
<accession>A0A9Q1C2X4</accession>
<comment type="subcellular location">
    <subcellularLocation>
        <location evidence="1">Cell membrane</location>
        <topology evidence="1">Multi-pass membrane protein</topology>
    </subcellularLocation>
</comment>
<evidence type="ECO:0000256" key="8">
    <source>
        <dbReference type="ARBA" id="ARBA00023224"/>
    </source>
</evidence>
<dbReference type="Gene3D" id="1.20.1070.10">
    <property type="entry name" value="Rhodopsin 7-helix transmembrane proteins"/>
    <property type="match status" value="1"/>
</dbReference>
<feature type="transmembrane region" description="Helical" evidence="9">
    <location>
        <begin position="53"/>
        <end position="80"/>
    </location>
</feature>
<keyword evidence="3 9" id="KW-0812">Transmembrane</keyword>
<protein>
    <submittedName>
        <fullName evidence="11">Dopamine D2-like receptor</fullName>
    </submittedName>
</protein>
<dbReference type="PRINTS" id="PR00237">
    <property type="entry name" value="GPCRRHODOPSN"/>
</dbReference>
<dbReference type="InterPro" id="IPR000276">
    <property type="entry name" value="GPCR_Rhodpsn"/>
</dbReference>
<keyword evidence="7 11" id="KW-0675">Receptor</keyword>
<keyword evidence="12" id="KW-1185">Reference proteome</keyword>
<evidence type="ECO:0000256" key="2">
    <source>
        <dbReference type="ARBA" id="ARBA00022475"/>
    </source>
</evidence>
<evidence type="ECO:0000256" key="5">
    <source>
        <dbReference type="ARBA" id="ARBA00023040"/>
    </source>
</evidence>
<evidence type="ECO:0000259" key="10">
    <source>
        <dbReference type="PROSITE" id="PS50262"/>
    </source>
</evidence>
<dbReference type="Pfam" id="PF00001">
    <property type="entry name" value="7tm_1"/>
    <property type="match status" value="1"/>
</dbReference>
<dbReference type="InterPro" id="IPR017452">
    <property type="entry name" value="GPCR_Rhodpsn_7TM"/>
</dbReference>
<dbReference type="CDD" id="cd00637">
    <property type="entry name" value="7tm_classA_rhodopsin-like"/>
    <property type="match status" value="1"/>
</dbReference>
<dbReference type="PANTHER" id="PTHR24228:SF72">
    <property type="entry name" value="G-PROTEIN COUPLED RECEPTORS FAMILY 1 PROFILE DOMAIN-CONTAINING PROTEIN"/>
    <property type="match status" value="1"/>
</dbReference>
<keyword evidence="4 9" id="KW-1133">Transmembrane helix</keyword>
<keyword evidence="8" id="KW-0807">Transducer</keyword>
<feature type="transmembrane region" description="Helical" evidence="9">
    <location>
        <begin position="158"/>
        <end position="176"/>
    </location>
</feature>
<evidence type="ECO:0000256" key="4">
    <source>
        <dbReference type="ARBA" id="ARBA00022989"/>
    </source>
</evidence>